<evidence type="ECO:0000256" key="1">
    <source>
        <dbReference type="SAM" id="Phobius"/>
    </source>
</evidence>
<dbReference type="Proteomes" id="UP000278886">
    <property type="component" value="Chromosome"/>
</dbReference>
<feature type="chain" id="PRO_5039003786" evidence="2">
    <location>
        <begin position="25"/>
        <end position="231"/>
    </location>
</feature>
<dbReference type="AlphaFoldDB" id="A0A387B8L7"/>
<evidence type="ECO:0000313" key="4">
    <source>
        <dbReference type="Proteomes" id="UP000278886"/>
    </source>
</evidence>
<evidence type="ECO:0000256" key="2">
    <source>
        <dbReference type="SAM" id="SignalP"/>
    </source>
</evidence>
<sequence length="231" mass="23759">MRSAARALAASALAAVLVVVPALGARASAGSVPPEVRAYVTGGGLVDRLEDIYGENAQGAGIAFDETTTPGPISRVFHWTDERIAGDTDGKPTRMVNEWAVPVSLGEEPVGVAIVWINTDTELPELAEFDERADAALALQTVPDAAQLVRDMVSSAWFALEDGTVTPLVAGTSGVTGPTPVDELVIATPAPDPETPGDPGTGLGVAIAVVVLLLGVVVAALLLPGRRRREV</sequence>
<protein>
    <submittedName>
        <fullName evidence="3">Uncharacterized protein</fullName>
    </submittedName>
</protein>
<dbReference type="RefSeq" id="WP_120762518.1">
    <property type="nucleotide sequence ID" value="NZ_CP032630.1"/>
</dbReference>
<feature type="transmembrane region" description="Helical" evidence="1">
    <location>
        <begin position="203"/>
        <end position="223"/>
    </location>
</feature>
<proteinExistence type="predicted"/>
<dbReference type="KEGG" id="lyd:D7I47_07840"/>
<reference evidence="4" key="1">
    <citation type="submission" date="2018-09" db="EMBL/GenBank/DDBJ databases">
        <title>Genome sequencing of strain 2DFWR-13.</title>
        <authorList>
            <person name="Heo J."/>
            <person name="Kim S.-J."/>
            <person name="Kwon S.-W."/>
        </authorList>
    </citation>
    <scope>NUCLEOTIDE SEQUENCE [LARGE SCALE GENOMIC DNA]</scope>
    <source>
        <strain evidence="4">2DFWR-13</strain>
    </source>
</reference>
<keyword evidence="4" id="KW-1185">Reference proteome</keyword>
<keyword evidence="1" id="KW-0472">Membrane</keyword>
<feature type="signal peptide" evidence="2">
    <location>
        <begin position="1"/>
        <end position="24"/>
    </location>
</feature>
<dbReference type="OrthoDB" id="5118675at2"/>
<dbReference type="EMBL" id="CP032630">
    <property type="protein sequence ID" value="AYF98171.1"/>
    <property type="molecule type" value="Genomic_DNA"/>
</dbReference>
<evidence type="ECO:0000313" key="3">
    <source>
        <dbReference type="EMBL" id="AYF98171.1"/>
    </source>
</evidence>
<gene>
    <name evidence="3" type="ORF">D7I47_07840</name>
</gene>
<keyword evidence="1" id="KW-1133">Transmembrane helix</keyword>
<keyword evidence="1" id="KW-0812">Transmembrane</keyword>
<organism evidence="3 4">
    <name type="scientific">Protaetiibacter intestinalis</name>
    <dbReference type="NCBI Taxonomy" id="2419774"/>
    <lineage>
        <taxon>Bacteria</taxon>
        <taxon>Bacillati</taxon>
        <taxon>Actinomycetota</taxon>
        <taxon>Actinomycetes</taxon>
        <taxon>Micrococcales</taxon>
        <taxon>Microbacteriaceae</taxon>
        <taxon>Protaetiibacter</taxon>
    </lineage>
</organism>
<accession>A0A387B8L7</accession>
<keyword evidence="2" id="KW-0732">Signal</keyword>
<name>A0A387B8L7_9MICO</name>